<feature type="compositionally biased region" description="Polar residues" evidence="1">
    <location>
        <begin position="150"/>
        <end position="160"/>
    </location>
</feature>
<sequence>MMEKSNRETPQCYCFKCPAHQTKSPDERLRKSSQPMHLNTRTTSPMHSNDNRTAQAVSENSEPEYLLEEIHRPAESVPVKWCENRLADRMEECERCPRPCAGMYRMTLGGINQIQRRRKGRPSSPSSSSCNAEGQTTSIAVRTGRPHTPFQFNDDYQVSKQENESYRSPQKRQHKQTQTGSTMTSVSGRGLSRADRPAFTGLDVACQTNIRSLMSPRDDSAEYPGRDRKGKTCEATNCTDTSNHLREMKNKNSCHRDGSCVRQFAVFTLMVGVIGYLAINHQKYLNRQ</sequence>
<feature type="region of interest" description="Disordered" evidence="1">
    <location>
        <begin position="111"/>
        <end position="195"/>
    </location>
</feature>
<evidence type="ECO:0000313" key="4">
    <source>
        <dbReference type="Proteomes" id="UP000823561"/>
    </source>
</evidence>
<evidence type="ECO:0000256" key="1">
    <source>
        <dbReference type="SAM" id="MobiDB-lite"/>
    </source>
</evidence>
<name>A0AAV6HBB5_9TELE</name>
<keyword evidence="2" id="KW-1133">Transmembrane helix</keyword>
<dbReference type="Proteomes" id="UP000823561">
    <property type="component" value="Chromosome 2"/>
</dbReference>
<dbReference type="AlphaFoldDB" id="A0AAV6HBB5"/>
<feature type="compositionally biased region" description="Polar residues" evidence="1">
    <location>
        <begin position="130"/>
        <end position="140"/>
    </location>
</feature>
<evidence type="ECO:0000313" key="3">
    <source>
        <dbReference type="EMBL" id="KAG5284503.1"/>
    </source>
</evidence>
<feature type="compositionally biased region" description="Polar residues" evidence="1">
    <location>
        <begin position="176"/>
        <end position="187"/>
    </location>
</feature>
<gene>
    <name evidence="3" type="ORF">AALO_G00027420</name>
</gene>
<keyword evidence="4" id="KW-1185">Reference proteome</keyword>
<proteinExistence type="predicted"/>
<accession>A0AAV6HBB5</accession>
<comment type="caution">
    <text evidence="3">The sequence shown here is derived from an EMBL/GenBank/DDBJ whole genome shotgun (WGS) entry which is preliminary data.</text>
</comment>
<keyword evidence="2" id="KW-0812">Transmembrane</keyword>
<feature type="region of interest" description="Disordered" evidence="1">
    <location>
        <begin position="21"/>
        <end position="62"/>
    </location>
</feature>
<dbReference type="EMBL" id="JADWDJ010000002">
    <property type="protein sequence ID" value="KAG5284503.1"/>
    <property type="molecule type" value="Genomic_DNA"/>
</dbReference>
<feature type="compositionally biased region" description="Polar residues" evidence="1">
    <location>
        <begin position="32"/>
        <end position="60"/>
    </location>
</feature>
<reference evidence="3" key="1">
    <citation type="submission" date="2020-10" db="EMBL/GenBank/DDBJ databases">
        <title>Chromosome-scale genome assembly of the Allis shad, Alosa alosa.</title>
        <authorList>
            <person name="Margot Z."/>
            <person name="Christophe K."/>
            <person name="Cabau C."/>
            <person name="Louis A."/>
            <person name="Berthelot C."/>
            <person name="Parey E."/>
            <person name="Roest Crollius H."/>
            <person name="Montfort J."/>
            <person name="Robinson-Rechavi M."/>
            <person name="Bucao C."/>
            <person name="Bouchez O."/>
            <person name="Gislard M."/>
            <person name="Lluch J."/>
            <person name="Milhes M."/>
            <person name="Lampietro C."/>
            <person name="Lopez Roques C."/>
            <person name="Donnadieu C."/>
            <person name="Braasch I."/>
            <person name="Desvignes T."/>
            <person name="Postlethwait J."/>
            <person name="Bobe J."/>
            <person name="Guiguen Y."/>
        </authorList>
    </citation>
    <scope>NUCLEOTIDE SEQUENCE</scope>
    <source>
        <strain evidence="3">M-15738</strain>
        <tissue evidence="3">Blood</tissue>
    </source>
</reference>
<organism evidence="3 4">
    <name type="scientific">Alosa alosa</name>
    <name type="common">allis shad</name>
    <dbReference type="NCBI Taxonomy" id="278164"/>
    <lineage>
        <taxon>Eukaryota</taxon>
        <taxon>Metazoa</taxon>
        <taxon>Chordata</taxon>
        <taxon>Craniata</taxon>
        <taxon>Vertebrata</taxon>
        <taxon>Euteleostomi</taxon>
        <taxon>Actinopterygii</taxon>
        <taxon>Neopterygii</taxon>
        <taxon>Teleostei</taxon>
        <taxon>Clupei</taxon>
        <taxon>Clupeiformes</taxon>
        <taxon>Clupeoidei</taxon>
        <taxon>Clupeidae</taxon>
        <taxon>Alosa</taxon>
    </lineage>
</organism>
<feature type="transmembrane region" description="Helical" evidence="2">
    <location>
        <begin position="261"/>
        <end position="279"/>
    </location>
</feature>
<keyword evidence="2" id="KW-0472">Membrane</keyword>
<evidence type="ECO:0000256" key="2">
    <source>
        <dbReference type="SAM" id="Phobius"/>
    </source>
</evidence>
<protein>
    <submittedName>
        <fullName evidence="3">Uncharacterized protein</fullName>
    </submittedName>
</protein>